<dbReference type="Proteomes" id="UP000248148">
    <property type="component" value="Unassembled WGS sequence"/>
</dbReference>
<organism evidence="1 2">
    <name type="scientific">Rhodopseudomonas faecalis</name>
    <dbReference type="NCBI Taxonomy" id="99655"/>
    <lineage>
        <taxon>Bacteria</taxon>
        <taxon>Pseudomonadati</taxon>
        <taxon>Pseudomonadota</taxon>
        <taxon>Alphaproteobacteria</taxon>
        <taxon>Hyphomicrobiales</taxon>
        <taxon>Nitrobacteraceae</taxon>
        <taxon>Rhodopseudomonas</taxon>
    </lineage>
</organism>
<reference evidence="1 2" key="1">
    <citation type="submission" date="2018-06" db="EMBL/GenBank/DDBJ databases">
        <title>Genomic Encyclopedia of Archaeal and Bacterial Type Strains, Phase II (KMG-II): from individual species to whole genera.</title>
        <authorList>
            <person name="Goeker M."/>
        </authorList>
    </citation>
    <scope>NUCLEOTIDE SEQUENCE [LARGE SCALE GENOMIC DNA]</scope>
    <source>
        <strain evidence="1 2">JCM 11668</strain>
    </source>
</reference>
<sequence length="57" mass="6324">MAGAEPGHDMQMDWYQFPLVSYTLSIRDLSIRDAHAAAHTHLCRMTGMAPVTPHCIA</sequence>
<accession>A0A318T7Z2</accession>
<comment type="caution">
    <text evidence="1">The sequence shown here is derived from an EMBL/GenBank/DDBJ whole genome shotgun (WGS) entry which is preliminary data.</text>
</comment>
<gene>
    <name evidence="1" type="ORF">BJ122_12744</name>
</gene>
<name>A0A318T7Z2_9BRAD</name>
<dbReference type="AlphaFoldDB" id="A0A318T7Z2"/>
<proteinExistence type="predicted"/>
<keyword evidence="2" id="KW-1185">Reference proteome</keyword>
<protein>
    <submittedName>
        <fullName evidence="1">Uncharacterized protein</fullName>
    </submittedName>
</protein>
<dbReference type="EMBL" id="QJTI01000027">
    <property type="protein sequence ID" value="PYF00185.1"/>
    <property type="molecule type" value="Genomic_DNA"/>
</dbReference>
<evidence type="ECO:0000313" key="1">
    <source>
        <dbReference type="EMBL" id="PYF00185.1"/>
    </source>
</evidence>
<evidence type="ECO:0000313" key="2">
    <source>
        <dbReference type="Proteomes" id="UP000248148"/>
    </source>
</evidence>